<proteinExistence type="predicted"/>
<dbReference type="Gene3D" id="1.10.287.1060">
    <property type="entry name" value="ESAT-6-like"/>
    <property type="match status" value="1"/>
</dbReference>
<dbReference type="EMBL" id="CP001821">
    <property type="protein sequence ID" value="ACZ29534.1"/>
    <property type="molecule type" value="Genomic_DNA"/>
</dbReference>
<evidence type="ECO:0000313" key="3">
    <source>
        <dbReference type="Proteomes" id="UP000002255"/>
    </source>
</evidence>
<gene>
    <name evidence="2" type="ordered locus">Xcel_0495</name>
</gene>
<reference evidence="3" key="1">
    <citation type="submission" date="2009-11" db="EMBL/GenBank/DDBJ databases">
        <title>The complete chromosome of Xylanimonas cellulosilytica DSM 15894.</title>
        <authorList>
            <consortium name="US DOE Joint Genome Institute (JGI-PGF)"/>
            <person name="Lucas S."/>
            <person name="Copeland A."/>
            <person name="Lapidus A."/>
            <person name="Glavina del Rio T."/>
            <person name="Dalin E."/>
            <person name="Tice H."/>
            <person name="Bruce D."/>
            <person name="Goodwin L."/>
            <person name="Pitluck S."/>
            <person name="Kyrpides N."/>
            <person name="Mavromatis K."/>
            <person name="Ivanova N."/>
            <person name="Mikhailova N."/>
            <person name="Foster B."/>
            <person name="Clum A."/>
            <person name="Brettin T."/>
            <person name="Detter J.C."/>
            <person name="Han C."/>
            <person name="Larimer F."/>
            <person name="Land M."/>
            <person name="Hauser L."/>
            <person name="Markowitz V."/>
            <person name="Cheng J.F."/>
            <person name="Hugenholtz P."/>
            <person name="Woyke T."/>
            <person name="Wu D."/>
            <person name="Gehrich-Schroeter G."/>
            <person name="Schneider S."/>
            <person name="Pukall S.R."/>
            <person name="Klenk H.P."/>
            <person name="Eisen J.A."/>
        </authorList>
    </citation>
    <scope>NUCLEOTIDE SEQUENCE [LARGE SCALE GENOMIC DNA]</scope>
    <source>
        <strain evidence="3">DSM 15894 / CECT 5975 / LMG 20990 / XIL07</strain>
    </source>
</reference>
<evidence type="ECO:0008006" key="4">
    <source>
        <dbReference type="Google" id="ProtNLM"/>
    </source>
</evidence>
<feature type="compositionally biased region" description="Polar residues" evidence="1">
    <location>
        <begin position="76"/>
        <end position="88"/>
    </location>
</feature>
<dbReference type="eggNOG" id="ENOG5031ZF3">
    <property type="taxonomic scope" value="Bacteria"/>
</dbReference>
<dbReference type="Proteomes" id="UP000002255">
    <property type="component" value="Chromosome"/>
</dbReference>
<dbReference type="RefSeq" id="WP_012877278.1">
    <property type="nucleotide sequence ID" value="NC_013530.1"/>
</dbReference>
<sequence length="88" mass="9763">MSGKLGMNVGDVRKLGKSLKADADELDRVVRDITRTLNKTYWEGKDAQRFRNEWQGAHTKALKQVASALDTAGETARTNAEQQDQASN</sequence>
<protein>
    <recommendedName>
        <fullName evidence="4">WXG100 family type VII secretion target</fullName>
    </recommendedName>
</protein>
<evidence type="ECO:0000313" key="2">
    <source>
        <dbReference type="EMBL" id="ACZ29534.1"/>
    </source>
</evidence>
<feature type="region of interest" description="Disordered" evidence="1">
    <location>
        <begin position="68"/>
        <end position="88"/>
    </location>
</feature>
<dbReference type="STRING" id="446471.Xcel_0495"/>
<dbReference type="SUPFAM" id="SSF140453">
    <property type="entry name" value="EsxAB dimer-like"/>
    <property type="match status" value="1"/>
</dbReference>
<dbReference type="OrthoDB" id="5244663at2"/>
<reference evidence="2 3" key="2">
    <citation type="journal article" date="2010" name="Stand. Genomic Sci.">
        <title>Complete genome sequence of Xylanimonas cellulosilytica type strain (XIL07).</title>
        <authorList>
            <person name="Foster B."/>
            <person name="Pukall R."/>
            <person name="Abt B."/>
            <person name="Nolan M."/>
            <person name="Glavina Del Rio T."/>
            <person name="Chen F."/>
            <person name="Lucas S."/>
            <person name="Tice H."/>
            <person name="Pitluck S."/>
            <person name="Cheng J.-F."/>
            <person name="Chertkov O."/>
            <person name="Brettin T."/>
            <person name="Han C."/>
            <person name="Detter J.C."/>
            <person name="Bruce D."/>
            <person name="Goodwin L."/>
            <person name="Ivanova N."/>
            <person name="Mavromatis K."/>
            <person name="Pati A."/>
            <person name="Mikhailova N."/>
            <person name="Chen A."/>
            <person name="Palaniappan K."/>
            <person name="Land M."/>
            <person name="Hauser L."/>
            <person name="Chang Y.-J."/>
            <person name="Jeffries C.D."/>
            <person name="Chain P."/>
            <person name="Rohde M."/>
            <person name="Goeker M."/>
            <person name="Bristow J."/>
            <person name="Eisen J.A."/>
            <person name="Markowitz V."/>
            <person name="Hugenholtz P."/>
            <person name="Kyrpides N.C."/>
            <person name="Klenk H.-P."/>
            <person name="Lapidus A."/>
        </authorList>
    </citation>
    <scope>NUCLEOTIDE SEQUENCE [LARGE SCALE GENOMIC DNA]</scope>
    <source>
        <strain evidence="3">DSM 15894 / CECT 5975 / LMG 20990 / XIL07</strain>
    </source>
</reference>
<dbReference type="KEGG" id="xce:Xcel_0495"/>
<dbReference type="InterPro" id="IPR036689">
    <property type="entry name" value="ESAT-6-like_sf"/>
</dbReference>
<evidence type="ECO:0000256" key="1">
    <source>
        <dbReference type="SAM" id="MobiDB-lite"/>
    </source>
</evidence>
<name>D1BW31_XYLCX</name>
<accession>D1BW31</accession>
<keyword evidence="3" id="KW-1185">Reference proteome</keyword>
<dbReference type="AlphaFoldDB" id="D1BW31"/>
<organism evidence="2 3">
    <name type="scientific">Xylanimonas cellulosilytica (strain DSM 15894 / JCM 12276 / CECT 5975 / KCTC 9989 / LMG 20990 / NBRC 107835 / XIL07)</name>
    <dbReference type="NCBI Taxonomy" id="446471"/>
    <lineage>
        <taxon>Bacteria</taxon>
        <taxon>Bacillati</taxon>
        <taxon>Actinomycetota</taxon>
        <taxon>Actinomycetes</taxon>
        <taxon>Micrococcales</taxon>
        <taxon>Promicromonosporaceae</taxon>
        <taxon>Xylanimonas</taxon>
    </lineage>
</organism>
<dbReference type="HOGENOM" id="CLU_177796_0_0_11"/>